<dbReference type="EMBL" id="KN837114">
    <property type="protein sequence ID" value="KIJ44901.1"/>
    <property type="molecule type" value="Genomic_DNA"/>
</dbReference>
<keyword evidence="2" id="KW-1185">Reference proteome</keyword>
<dbReference type="Proteomes" id="UP000054279">
    <property type="component" value="Unassembled WGS sequence"/>
</dbReference>
<dbReference type="OrthoDB" id="3067373at2759"/>
<organism evidence="1 2">
    <name type="scientific">Sphaerobolus stellatus (strain SS14)</name>
    <dbReference type="NCBI Taxonomy" id="990650"/>
    <lineage>
        <taxon>Eukaryota</taxon>
        <taxon>Fungi</taxon>
        <taxon>Dikarya</taxon>
        <taxon>Basidiomycota</taxon>
        <taxon>Agaricomycotina</taxon>
        <taxon>Agaricomycetes</taxon>
        <taxon>Phallomycetidae</taxon>
        <taxon>Geastrales</taxon>
        <taxon>Sphaerobolaceae</taxon>
        <taxon>Sphaerobolus</taxon>
    </lineage>
</organism>
<evidence type="ECO:0000313" key="2">
    <source>
        <dbReference type="Proteomes" id="UP000054279"/>
    </source>
</evidence>
<reference evidence="1 2" key="1">
    <citation type="submission" date="2014-06" db="EMBL/GenBank/DDBJ databases">
        <title>Evolutionary Origins and Diversification of the Mycorrhizal Mutualists.</title>
        <authorList>
            <consortium name="DOE Joint Genome Institute"/>
            <consortium name="Mycorrhizal Genomics Consortium"/>
            <person name="Kohler A."/>
            <person name="Kuo A."/>
            <person name="Nagy L.G."/>
            <person name="Floudas D."/>
            <person name="Copeland A."/>
            <person name="Barry K.W."/>
            <person name="Cichocki N."/>
            <person name="Veneault-Fourrey C."/>
            <person name="LaButti K."/>
            <person name="Lindquist E.A."/>
            <person name="Lipzen A."/>
            <person name="Lundell T."/>
            <person name="Morin E."/>
            <person name="Murat C."/>
            <person name="Riley R."/>
            <person name="Ohm R."/>
            <person name="Sun H."/>
            <person name="Tunlid A."/>
            <person name="Henrissat B."/>
            <person name="Grigoriev I.V."/>
            <person name="Hibbett D.S."/>
            <person name="Martin F."/>
        </authorList>
    </citation>
    <scope>NUCLEOTIDE SEQUENCE [LARGE SCALE GENOMIC DNA]</scope>
    <source>
        <strain evidence="1 2">SS14</strain>
    </source>
</reference>
<name>A0A0C9W1T8_SPHS4</name>
<dbReference type="HOGENOM" id="CLU_076421_0_0_1"/>
<accession>A0A0C9W1T8</accession>
<dbReference type="AlphaFoldDB" id="A0A0C9W1T8"/>
<gene>
    <name evidence="1" type="ORF">M422DRAFT_251524</name>
</gene>
<sequence length="312" mass="34856">MEPKEVNLESIDDRLSKLVIEPKLEHELTDIMSGRLSGERAEVQLCAYPNVRTITSVMHTRENAEGIMQLWWNDEEGGEVIFDVQGILAKCDLPGFRRGHRFQNNALHAAQEVILFAGAVPQFQLAVDAIRSIQKLFASQAMEGAYSPITFETIGVFKALKFGSRYFTRGQSKSPSVAVPASMNSNNILSSHLGPRLKFTQDNVVEYLKREKVDGATVYEPCKPTIFRREQVVEAQVSFVGICMKDGRRTFVAKLNKLVWLHSGCAIDLIDADEAGVAQAPVIVEQKRFLPYDDGPAMKKLRESVEAADMHD</sequence>
<evidence type="ECO:0000313" key="1">
    <source>
        <dbReference type="EMBL" id="KIJ44901.1"/>
    </source>
</evidence>
<proteinExistence type="predicted"/>
<protein>
    <submittedName>
        <fullName evidence="1">Unplaced genomic scaffold SPHSTscaffold_39, whole genome shotgun sequence</fullName>
    </submittedName>
</protein>